<comment type="caution">
    <text evidence="2">The sequence shown here is derived from an EMBL/GenBank/DDBJ whole genome shotgun (WGS) entry which is preliminary data.</text>
</comment>
<evidence type="ECO:0000313" key="3">
    <source>
        <dbReference type="Proteomes" id="UP000628017"/>
    </source>
</evidence>
<evidence type="ECO:0000259" key="1">
    <source>
        <dbReference type="Pfam" id="PF13550"/>
    </source>
</evidence>
<dbReference type="EMBL" id="BMKA01000003">
    <property type="protein sequence ID" value="GGA23886.1"/>
    <property type="molecule type" value="Genomic_DNA"/>
</dbReference>
<organism evidence="2 3">
    <name type="scientific">Neptunicoccus cionae</name>
    <dbReference type="NCBI Taxonomy" id="2035344"/>
    <lineage>
        <taxon>Bacteria</taxon>
        <taxon>Pseudomonadati</taxon>
        <taxon>Pseudomonadota</taxon>
        <taxon>Alphaproteobacteria</taxon>
        <taxon>Rhodobacterales</taxon>
        <taxon>Paracoccaceae</taxon>
        <taxon>Neptunicoccus</taxon>
    </lineage>
</organism>
<dbReference type="Proteomes" id="UP000628017">
    <property type="component" value="Unassembled WGS sequence"/>
</dbReference>
<protein>
    <recommendedName>
        <fullName evidence="1">Tip attachment protein J domain-containing protein</fullName>
    </recommendedName>
</protein>
<dbReference type="RefSeq" id="WP_188676006.1">
    <property type="nucleotide sequence ID" value="NZ_BMKA01000003.1"/>
</dbReference>
<feature type="domain" description="Tip attachment protein J" evidence="1">
    <location>
        <begin position="472"/>
        <end position="630"/>
    </location>
</feature>
<reference evidence="2" key="2">
    <citation type="submission" date="2020-09" db="EMBL/GenBank/DDBJ databases">
        <authorList>
            <person name="Sun Q."/>
            <person name="Zhou Y."/>
        </authorList>
    </citation>
    <scope>NUCLEOTIDE SEQUENCE</scope>
    <source>
        <strain evidence="2">CGMCC 1.15880</strain>
    </source>
</reference>
<reference evidence="2" key="1">
    <citation type="journal article" date="2014" name="Int. J. Syst. Evol. Microbiol.">
        <title>Complete genome sequence of Corynebacterium casei LMG S-19264T (=DSM 44701T), isolated from a smear-ripened cheese.</title>
        <authorList>
            <consortium name="US DOE Joint Genome Institute (JGI-PGF)"/>
            <person name="Walter F."/>
            <person name="Albersmeier A."/>
            <person name="Kalinowski J."/>
            <person name="Ruckert C."/>
        </authorList>
    </citation>
    <scope>NUCLEOTIDE SEQUENCE</scope>
    <source>
        <strain evidence="2">CGMCC 1.15880</strain>
    </source>
</reference>
<gene>
    <name evidence="2" type="ORF">GCM10011498_26020</name>
</gene>
<dbReference type="Pfam" id="PF13550">
    <property type="entry name" value="Phage-tail_3"/>
    <property type="match status" value="1"/>
</dbReference>
<accession>A0A916VRU2</accession>
<sequence>MAVFTAIASTISLISSWTITVGAFQIAVGNFLLRAAVQLGVSALAMAFSKKGGSTPFSIQGSVRTGGSVPRSFVLGPGLSAGSLVWHSEWGEAGGTPNAYYTQVIALSDLPVAGLNRWFIEGRAVTLEDTGDERGLAAVEYREGEKDHAWIRFHDGTQLFADEFLTGTVNSGAPRIYEATRVGRGIAYAVVTFRVNAEIFTGFPTSKFVLNGVKLYDISKDSSQGGSGPQRWDAPQSWGGDGDALPAVQAYNLARGFYYRDPGAAGGTDENSTVALGADKSTLSLKLVGGGGGGLTNANGAATTVILKDGATVIATWTAAGGIARASDDHIGVASGFAPHGNGAEGQERIFAAGEGGGEIQPEIKGGGAGGFVEITDYDLTSLTDPQLEIMIGAGATDAGSGYVVYTADLAFDTIVPQWFYGLQGLSTARLPAAHWIAQIEKCRAEIEGEDGLEPIYRCAGEVTVNSEIGSAFEAILTACAGRMSEVGGIFKIYVGAPDAPIAHFSDADILSLAPQSFTPFFGLSDTVNGVVATYPSPDEGYVMRSTPPLYNPNYELEDGGRRLLTDVQLSFVPFPAQAQRLLTGELAAARRARRHTHSLPARFRLIEPGDVVTWTSIRNGYDAKQFRVDGLIDLPNCDVIVDLTEVDPADHGSWDHTSDYVPVVPVPLLPVRPSAQGVVGFQAQAAAVQDSAGQQRRAALVMTWNGTVEDIIGIKFQIRIAGQTSIVSRAQSRDFEEGELLVESGLVAATAYECRAKYITGTARPVSWTAWVAVSTQDIRLVSEDFASSIRPPEIVSALPTVGNYEGRLVVFTVDGKLYRFHGGVWTAEVAAVDVTGQLSDAQLAEIDAAKLTGTVVDARLSEVSAGKVTGQLTDAQIADLSAAKIAGQLTNAQIADIAAAKVTGQMTSAQIAGLDAAKLTGTLPEARVASLAASKITGQMTNAQIGALDAAKLSGTVVEARLASLNASKLTGTIAEARIASVAAAKVTGQMSNAQIADLAAAKITGAITGTQITDGAISTAKVAAGAIETAKLAAGAVVADKIASNAVTAAKVQAGAIETAKLAAGAVVADKIAADAVVADKIAAGAVTASKLTVGYLENLNLDPDFTDHAAWGANSNLVWQIGGGNWGSPNIARLSGYFDAYTVITSKNIFTLDIEGEELWLSYRARVISGTGRVYVDLQLSKNPDFTGTNGVDFTFAGIGFVTATSLTRLADKIVVPSGYRYGRIRMIKGNDGTTDCFIGDIQVRRKSRGELIVDGSIIAEKIASGAVDTAKLAAGAVIADKIASNAVTAVKVQAGAIETAKLAAGAVVADKIAAGSVATTKLAIGGGGNLMENSNWIAGVSSFVLGASDIKGEHSLSIRSAGSNYAGTSYKTAHAFQNGVSAGTQSIYFHALNGGISDGFPAVAGEWYEASMYLYALRCDATISVTFRNASGGWLGFVQSGNVVNSGGSDNPDGWARLWVKGQAPANTAMVSIIVYKSGTTSGTTSYLFMHKPMLAKTHAAATEPTPYAVSGATFITGSEILTGAIQADAIASSAVTTAKLAAGAVVADKIASNAITAAKIQAGAITAGKIASGSIVADDIAANTITAAEIKAGAVTASELAVNAVYAQHITAGAITAGKIAAGSIVADDIAANTITATEIKAGAVTSSELATNSVAAQHITADAIVAGHIATGAITSGMGVFSGPLQSDDFASGAAGWRIKKNGDAEFNDLIVRSSLTADAVSDGSEDYVGGAGQYNYDATVVDVTFEGQEGDKSVQPNRVFDIAAYWQMRCYGSNTASGNKIPVRGRVQYRLTVGGATGAWVDVHTSAPALNDTWADYYYIESFSFKADYVEFRLTAHPDVNSPSGAYSFQNNFRRIGISAYSVRR</sequence>
<keyword evidence="3" id="KW-1185">Reference proteome</keyword>
<dbReference type="InterPro" id="IPR032876">
    <property type="entry name" value="J_dom"/>
</dbReference>
<proteinExistence type="predicted"/>
<evidence type="ECO:0000313" key="2">
    <source>
        <dbReference type="EMBL" id="GGA23886.1"/>
    </source>
</evidence>
<name>A0A916VRU2_9RHOB</name>